<protein>
    <recommendedName>
        <fullName evidence="3">F-box domain-containing protein</fullName>
    </recommendedName>
</protein>
<reference evidence="1 2" key="1">
    <citation type="submission" date="2024-09" db="EMBL/GenBank/DDBJ databases">
        <title>Rethinking Asexuality: The Enigmatic Case of Functional Sexual Genes in Lepraria (Stereocaulaceae).</title>
        <authorList>
            <person name="Doellman M."/>
            <person name="Sun Y."/>
            <person name="Barcenas-Pena A."/>
            <person name="Lumbsch H.T."/>
            <person name="Grewe F."/>
        </authorList>
    </citation>
    <scope>NUCLEOTIDE SEQUENCE [LARGE SCALE GENOMIC DNA]</scope>
    <source>
        <strain evidence="1 2">Grewe 0041</strain>
    </source>
</reference>
<comment type="caution">
    <text evidence="1">The sequence shown here is derived from an EMBL/GenBank/DDBJ whole genome shotgun (WGS) entry which is preliminary data.</text>
</comment>
<sequence length="342" mass="39419">MMPASFSELPVELKFLVWSYIDYDYPSNPFQRESVSLVPYACVSREWQLAFERLTFRKIVIRSSQVSRFKEYIVGHRMASLRTLRFRIIIPNSDAYDSVSGTQWDNIAFTRSVKDLWAILKSIEDGYPKPQALKLRVHLSAQPRNFREDPLDFVDDRNLDEVDEADRVAEISNRLPFKSTRIPQDLPPIPWVDGFIWSSTFRGIHGAALGRLVSRFHGLTYFEVHLSEVSTQIRSDVARGMSNLSLPRLSELVFNFDVHYEVTRLPNISSHSSDALSMAVHRLLQSPNLLKVTLGDPNLNRSVRFTPELFWPQLQGFEVRFLQTEHGFISMNIWLASSKVPG</sequence>
<dbReference type="Proteomes" id="UP001590951">
    <property type="component" value="Unassembled WGS sequence"/>
</dbReference>
<proteinExistence type="predicted"/>
<evidence type="ECO:0000313" key="2">
    <source>
        <dbReference type="Proteomes" id="UP001590951"/>
    </source>
</evidence>
<organism evidence="1 2">
    <name type="scientific">Lepraria finkii</name>
    <dbReference type="NCBI Taxonomy" id="1340010"/>
    <lineage>
        <taxon>Eukaryota</taxon>
        <taxon>Fungi</taxon>
        <taxon>Dikarya</taxon>
        <taxon>Ascomycota</taxon>
        <taxon>Pezizomycotina</taxon>
        <taxon>Lecanoromycetes</taxon>
        <taxon>OSLEUM clade</taxon>
        <taxon>Lecanoromycetidae</taxon>
        <taxon>Lecanorales</taxon>
        <taxon>Lecanorineae</taxon>
        <taxon>Stereocaulaceae</taxon>
        <taxon>Lepraria</taxon>
    </lineage>
</organism>
<name>A0ABR4BPQ4_9LECA</name>
<gene>
    <name evidence="1" type="ORF">ABVK25_000035</name>
</gene>
<accession>A0ABR4BPQ4</accession>
<dbReference type="EMBL" id="JBHFEH010000001">
    <property type="protein sequence ID" value="KAL2058744.1"/>
    <property type="molecule type" value="Genomic_DNA"/>
</dbReference>
<evidence type="ECO:0008006" key="3">
    <source>
        <dbReference type="Google" id="ProtNLM"/>
    </source>
</evidence>
<evidence type="ECO:0000313" key="1">
    <source>
        <dbReference type="EMBL" id="KAL2058744.1"/>
    </source>
</evidence>
<keyword evidence="2" id="KW-1185">Reference proteome</keyword>